<keyword evidence="14 15" id="KW-0479">Metal-binding</keyword>
<keyword evidence="7 14" id="KW-0749">Sporulation</keyword>
<dbReference type="GO" id="GO:0051606">
    <property type="term" value="P:detection of stimulus"/>
    <property type="evidence" value="ECO:0007669"/>
    <property type="project" value="UniProtKB-UniRule"/>
</dbReference>
<keyword evidence="3 14" id="KW-0963">Cytoplasm</keyword>
<feature type="binding site" evidence="15">
    <location>
        <position position="62"/>
    </location>
    <ligand>
        <name>Ca(2+)</name>
        <dbReference type="ChEBI" id="CHEBI:29108"/>
    </ligand>
</feature>
<evidence type="ECO:0000256" key="6">
    <source>
        <dbReference type="ARBA" id="ARBA00022837"/>
    </source>
</evidence>
<evidence type="ECO:0000259" key="17">
    <source>
        <dbReference type="PROSITE" id="PS50110"/>
    </source>
</evidence>
<comment type="function">
    <text evidence="13 14">May play the central regulatory role in sporulation. It may be an element of the effector pathway responsible for the activation of sporulation genes in response to nutritional stress. Spo0A may act in concert with spo0H (a sigma factor) to control the expression of some genes that are critical to the sporulation process.</text>
</comment>
<evidence type="ECO:0000256" key="8">
    <source>
        <dbReference type="ARBA" id="ARBA00023012"/>
    </source>
</evidence>
<dbReference type="GO" id="GO:0030435">
    <property type="term" value="P:sporulation resulting in formation of a cellular spore"/>
    <property type="evidence" value="ECO:0007669"/>
    <property type="project" value="UniProtKB-UniRule"/>
</dbReference>
<sequence length="279" mass="32362">MIRRLKKLEKKLNILIVDGDVSEAEELENELNREFDIVGTVFDGMKAVDEIIRKKPEVVLIDIMLPYIDGVGVIEKCRECMEYEQLPVFIVLTSIGTEKLIECVNHMDIDYCMMRPFKNEVLCRRIKQVAKIKGLDQKIIQRETENNFKKNDQRTVIDHEFHMKQDVTKIIRDLGIPAHIKGYQYIREGIIMAIEDINMMNYITKLLYPTIAKKYKTTSSSVERAIRHAIEVAWSRGKVELLEEMFGYTISSGKGKPTNSEFIALIADKLRLDYHMNAS</sequence>
<evidence type="ECO:0000313" key="18">
    <source>
        <dbReference type="EMBL" id="AQP38213.1"/>
    </source>
</evidence>
<dbReference type="GO" id="GO:0003700">
    <property type="term" value="F:DNA-binding transcription factor activity"/>
    <property type="evidence" value="ECO:0007669"/>
    <property type="project" value="InterPro"/>
</dbReference>
<evidence type="ECO:0000256" key="14">
    <source>
        <dbReference type="PIRNR" id="PIRNR002937"/>
    </source>
</evidence>
<evidence type="ECO:0000256" key="10">
    <source>
        <dbReference type="ARBA" id="ARBA00023125"/>
    </source>
</evidence>
<keyword evidence="5 16" id="KW-0597">Phosphoprotein</keyword>
<comment type="cofactor">
    <cofactor evidence="14 15">
        <name>Ca(2+)</name>
        <dbReference type="ChEBI" id="CHEBI:29108"/>
    </cofactor>
    <text evidence="14 15">Binds 1 Ca(2+) ion per subunit.</text>
</comment>
<dbReference type="PROSITE" id="PS50110">
    <property type="entry name" value="RESPONSE_REGULATORY"/>
    <property type="match status" value="1"/>
</dbReference>
<feature type="modified residue" description="4-aspartylphosphate" evidence="16">
    <location>
        <position position="62"/>
    </location>
</feature>
<keyword evidence="8 14" id="KW-0902">Two-component regulatory system</keyword>
<dbReference type="InterPro" id="IPR050595">
    <property type="entry name" value="Bact_response_regulator"/>
</dbReference>
<keyword evidence="9 14" id="KW-0805">Transcription regulation</keyword>
<evidence type="ECO:0000256" key="4">
    <source>
        <dbReference type="ARBA" id="ARBA00022491"/>
    </source>
</evidence>
<dbReference type="InterPro" id="IPR016032">
    <property type="entry name" value="Sig_transdc_resp-reg_C-effctor"/>
</dbReference>
<dbReference type="EMBL" id="CP012098">
    <property type="protein sequence ID" value="AQP38213.1"/>
    <property type="molecule type" value="Genomic_DNA"/>
</dbReference>
<dbReference type="GO" id="GO:0000160">
    <property type="term" value="P:phosphorelay signal transduction system"/>
    <property type="evidence" value="ECO:0007669"/>
    <property type="project" value="UniProtKB-UniRule"/>
</dbReference>
<keyword evidence="6 14" id="KW-0106">Calcium</keyword>
<dbReference type="PANTHER" id="PTHR44591">
    <property type="entry name" value="STRESS RESPONSE REGULATOR PROTEIN 1"/>
    <property type="match status" value="1"/>
</dbReference>
<dbReference type="SUPFAM" id="SSF46894">
    <property type="entry name" value="C-terminal effector domain of the bipartite response regulators"/>
    <property type="match status" value="1"/>
</dbReference>
<evidence type="ECO:0000256" key="15">
    <source>
        <dbReference type="PIRSR" id="PIRSR002937-1"/>
    </source>
</evidence>
<dbReference type="GO" id="GO:0042173">
    <property type="term" value="P:regulation of sporulation resulting in formation of a cellular spore"/>
    <property type="evidence" value="ECO:0007669"/>
    <property type="project" value="InterPro"/>
</dbReference>
<keyword evidence="11 14" id="KW-0010">Activator</keyword>
<proteinExistence type="predicted"/>
<organism evidence="18 19">
    <name type="scientific">Anaerostipes hadrus</name>
    <dbReference type="NCBI Taxonomy" id="649756"/>
    <lineage>
        <taxon>Bacteria</taxon>
        <taxon>Bacillati</taxon>
        <taxon>Bacillota</taxon>
        <taxon>Clostridia</taxon>
        <taxon>Lachnospirales</taxon>
        <taxon>Lachnospiraceae</taxon>
        <taxon>Anaerostipes</taxon>
    </lineage>
</organism>
<dbReference type="PANTHER" id="PTHR44591:SF3">
    <property type="entry name" value="RESPONSE REGULATORY DOMAIN-CONTAINING PROTEIN"/>
    <property type="match status" value="1"/>
</dbReference>
<protein>
    <recommendedName>
        <fullName evidence="2 14">Stage 0 sporulation protein A homolog</fullName>
    </recommendedName>
</protein>
<feature type="domain" description="Response regulatory" evidence="17">
    <location>
        <begin position="13"/>
        <end position="130"/>
    </location>
</feature>
<keyword evidence="10 14" id="KW-0238">DNA-binding</keyword>
<dbReference type="Proteomes" id="UP000188159">
    <property type="component" value="Chromosome"/>
</dbReference>
<evidence type="ECO:0000313" key="19">
    <source>
        <dbReference type="Proteomes" id="UP000188159"/>
    </source>
</evidence>
<dbReference type="GO" id="GO:0005737">
    <property type="term" value="C:cytoplasm"/>
    <property type="evidence" value="ECO:0007669"/>
    <property type="project" value="UniProtKB-SubCell"/>
</dbReference>
<evidence type="ECO:0000256" key="1">
    <source>
        <dbReference type="ARBA" id="ARBA00004496"/>
    </source>
</evidence>
<evidence type="ECO:0000256" key="2">
    <source>
        <dbReference type="ARBA" id="ARBA00018672"/>
    </source>
</evidence>
<dbReference type="InterPro" id="IPR011006">
    <property type="entry name" value="CheY-like_superfamily"/>
</dbReference>
<evidence type="ECO:0000256" key="3">
    <source>
        <dbReference type="ARBA" id="ARBA00022490"/>
    </source>
</evidence>
<dbReference type="Pfam" id="PF00072">
    <property type="entry name" value="Response_reg"/>
    <property type="match status" value="1"/>
</dbReference>
<accession>A0A1Q2C399</accession>
<dbReference type="Gene3D" id="1.10.10.10">
    <property type="entry name" value="Winged helix-like DNA-binding domain superfamily/Winged helix DNA-binding domain"/>
    <property type="match status" value="1"/>
</dbReference>
<evidence type="ECO:0000256" key="13">
    <source>
        <dbReference type="ARBA" id="ARBA00024867"/>
    </source>
</evidence>
<comment type="subcellular location">
    <subcellularLocation>
        <location evidence="1 14">Cytoplasm</location>
    </subcellularLocation>
</comment>
<dbReference type="PIRSF" id="PIRSF002937">
    <property type="entry name" value="Res_reg_Spo0A"/>
    <property type="match status" value="1"/>
</dbReference>
<dbReference type="SUPFAM" id="SSF52172">
    <property type="entry name" value="CheY-like"/>
    <property type="match status" value="1"/>
</dbReference>
<dbReference type="NCBIfam" id="TIGR02875">
    <property type="entry name" value="spore_0_A"/>
    <property type="match status" value="1"/>
</dbReference>
<dbReference type="GO" id="GO:0003677">
    <property type="term" value="F:DNA binding"/>
    <property type="evidence" value="ECO:0007669"/>
    <property type="project" value="UniProtKB-KW"/>
</dbReference>
<evidence type="ECO:0000256" key="16">
    <source>
        <dbReference type="PROSITE-ProRule" id="PRU00169"/>
    </source>
</evidence>
<dbReference type="InterPro" id="IPR001789">
    <property type="entry name" value="Sig_transdc_resp-reg_receiver"/>
</dbReference>
<name>A0A1Q2C399_ANAHA</name>
<dbReference type="Pfam" id="PF08769">
    <property type="entry name" value="Spo0A_C"/>
    <property type="match status" value="1"/>
</dbReference>
<evidence type="ECO:0000256" key="5">
    <source>
        <dbReference type="ARBA" id="ARBA00022553"/>
    </source>
</evidence>
<evidence type="ECO:0000256" key="12">
    <source>
        <dbReference type="ARBA" id="ARBA00023163"/>
    </source>
</evidence>
<feature type="binding site" evidence="15">
    <location>
        <position position="18"/>
    </location>
    <ligand>
        <name>Ca(2+)</name>
        <dbReference type="ChEBI" id="CHEBI:29108"/>
    </ligand>
</feature>
<dbReference type="SMART" id="SM00448">
    <property type="entry name" value="REC"/>
    <property type="match status" value="1"/>
</dbReference>
<keyword evidence="4 14" id="KW-0678">Repressor</keyword>
<dbReference type="GO" id="GO:0005509">
    <property type="term" value="F:calcium ion binding"/>
    <property type="evidence" value="ECO:0007669"/>
    <property type="project" value="UniProtKB-UniRule"/>
</dbReference>
<evidence type="ECO:0000256" key="11">
    <source>
        <dbReference type="ARBA" id="ARBA00023159"/>
    </source>
</evidence>
<reference evidence="18 19" key="1">
    <citation type="journal article" date="2016" name="Sci. Rep.">
        <title>Accelerated dysbiosis of gut microbiota during aggravation of DSS-induced colitis by a butyrate-producing bacterium.</title>
        <authorList>
            <person name="Zhang Q."/>
            <person name="Wu Y."/>
            <person name="Wang J."/>
            <person name="Wu G."/>
            <person name="Long W."/>
            <person name="Xue Z."/>
            <person name="Wang L."/>
            <person name="Zhang X."/>
            <person name="Pang X."/>
            <person name="Zhao Y."/>
            <person name="Zhao L."/>
            <person name="Zhang C."/>
        </authorList>
    </citation>
    <scope>NUCLEOTIDE SEQUENCE [LARGE SCALE GENOMIC DNA]</scope>
    <source>
        <strain evidence="18 19">BPB5</strain>
    </source>
</reference>
<dbReference type="InterPro" id="IPR014879">
    <property type="entry name" value="Spo0A_C"/>
</dbReference>
<dbReference type="InterPro" id="IPR036388">
    <property type="entry name" value="WH-like_DNA-bd_sf"/>
</dbReference>
<gene>
    <name evidence="18" type="ORF">DO83_00255</name>
</gene>
<dbReference type="AlphaFoldDB" id="A0A1Q2C399"/>
<evidence type="ECO:0000256" key="9">
    <source>
        <dbReference type="ARBA" id="ARBA00023015"/>
    </source>
</evidence>
<keyword evidence="12 14" id="KW-0804">Transcription</keyword>
<evidence type="ECO:0000256" key="7">
    <source>
        <dbReference type="ARBA" id="ARBA00022969"/>
    </source>
</evidence>
<dbReference type="InterPro" id="IPR012052">
    <property type="entry name" value="Spore_0_A"/>
</dbReference>
<dbReference type="RefSeq" id="WP_077325092.1">
    <property type="nucleotide sequence ID" value="NZ_BAABYN010000001.1"/>
</dbReference>
<dbReference type="Gene3D" id="3.40.50.2300">
    <property type="match status" value="1"/>
</dbReference>